<evidence type="ECO:0000313" key="1">
    <source>
        <dbReference type="EMBL" id="KAJ3495235.1"/>
    </source>
</evidence>
<protein>
    <submittedName>
        <fullName evidence="1">Uncharacterized protein</fullName>
    </submittedName>
</protein>
<name>A0ACC1R0H9_9HYPO</name>
<reference evidence="1" key="1">
    <citation type="submission" date="2022-07" db="EMBL/GenBank/DDBJ databases">
        <title>Genome Sequence of Lecanicillium saksenae.</title>
        <authorList>
            <person name="Buettner E."/>
        </authorList>
    </citation>
    <scope>NUCLEOTIDE SEQUENCE</scope>
    <source>
        <strain evidence="1">VT-O1</strain>
    </source>
</reference>
<dbReference type="Proteomes" id="UP001148737">
    <property type="component" value="Unassembled WGS sequence"/>
</dbReference>
<comment type="caution">
    <text evidence="1">The sequence shown here is derived from an EMBL/GenBank/DDBJ whole genome shotgun (WGS) entry which is preliminary data.</text>
</comment>
<proteinExistence type="predicted"/>
<evidence type="ECO:0000313" key="2">
    <source>
        <dbReference type="Proteomes" id="UP001148737"/>
    </source>
</evidence>
<gene>
    <name evidence="1" type="ORF">NLG97_g3537</name>
</gene>
<organism evidence="1 2">
    <name type="scientific">Lecanicillium saksenae</name>
    <dbReference type="NCBI Taxonomy" id="468837"/>
    <lineage>
        <taxon>Eukaryota</taxon>
        <taxon>Fungi</taxon>
        <taxon>Dikarya</taxon>
        <taxon>Ascomycota</taxon>
        <taxon>Pezizomycotina</taxon>
        <taxon>Sordariomycetes</taxon>
        <taxon>Hypocreomycetidae</taxon>
        <taxon>Hypocreales</taxon>
        <taxon>Cordycipitaceae</taxon>
        <taxon>Lecanicillium</taxon>
    </lineage>
</organism>
<accession>A0ACC1R0H9</accession>
<sequence>MVNILHLPNELLGSVIEQLVTLARRDKESLVPYALVCRRFQYIVECSSFEVIRLRASNTEGDLRRFRRLFKPMRRRRVLCTIELDFALRTTAYDLPDFLYGSEEQRALFAMLRVDARVRPLLSHTQFEAQLAQDNIRMTRFLVQTFTALNSYFKDRINRSRITVRLIAETPTY</sequence>
<keyword evidence="2" id="KW-1185">Reference proteome</keyword>
<dbReference type="EMBL" id="JANAKD010000300">
    <property type="protein sequence ID" value="KAJ3495235.1"/>
    <property type="molecule type" value="Genomic_DNA"/>
</dbReference>